<dbReference type="GO" id="GO:0045087">
    <property type="term" value="P:innate immune response"/>
    <property type="evidence" value="ECO:0007669"/>
    <property type="project" value="UniProtKB-KW"/>
</dbReference>
<proteinExistence type="predicted"/>
<evidence type="ECO:0000256" key="3">
    <source>
        <dbReference type="ARBA" id="ARBA00022588"/>
    </source>
</evidence>
<evidence type="ECO:0000313" key="8">
    <source>
        <dbReference type="Proteomes" id="UP001331515"/>
    </source>
</evidence>
<evidence type="ECO:0000256" key="1">
    <source>
        <dbReference type="ARBA" id="ARBA00004514"/>
    </source>
</evidence>
<feature type="region of interest" description="Disordered" evidence="5">
    <location>
        <begin position="224"/>
        <end position="254"/>
    </location>
</feature>
<dbReference type="InterPro" id="IPR025307">
    <property type="entry name" value="FIIND_dom"/>
</dbReference>
<feature type="domain" description="FIIND" evidence="6">
    <location>
        <begin position="269"/>
        <end position="466"/>
    </location>
</feature>
<keyword evidence="4" id="KW-0391">Immunity</keyword>
<dbReference type="PANTHER" id="PTHR46985:SF2">
    <property type="entry name" value="APOPTOSIS-ASSOCIATED SPECK-LIKE PROTEIN CONTAINING A CARD"/>
    <property type="match status" value="1"/>
</dbReference>
<evidence type="ECO:0000259" key="6">
    <source>
        <dbReference type="PROSITE" id="PS51830"/>
    </source>
</evidence>
<organism evidence="7 8">
    <name type="scientific">Champsocephalus gunnari</name>
    <name type="common">Mackerel icefish</name>
    <dbReference type="NCBI Taxonomy" id="52237"/>
    <lineage>
        <taxon>Eukaryota</taxon>
        <taxon>Metazoa</taxon>
        <taxon>Chordata</taxon>
        <taxon>Craniata</taxon>
        <taxon>Vertebrata</taxon>
        <taxon>Euteleostomi</taxon>
        <taxon>Actinopterygii</taxon>
        <taxon>Neopterygii</taxon>
        <taxon>Teleostei</taxon>
        <taxon>Neoteleostei</taxon>
        <taxon>Acanthomorphata</taxon>
        <taxon>Eupercaria</taxon>
        <taxon>Perciformes</taxon>
        <taxon>Notothenioidei</taxon>
        <taxon>Channichthyidae</taxon>
        <taxon>Champsocephalus</taxon>
    </lineage>
</organism>
<sequence length="466" mass="52021">MSSAPENRAEREGSFFSRVARSIRRALSRICRNSSSSSSDSVSNRRYSQEDYIPIIRGGSRIPYGSRNRGEYYGSLIGQKRKNSNEYPQISKRGDALNFTVHPESEPEVSDVLRNSSVTADSLSDWHDDCNFAEAMTVSHPMPSRPDFRFKHTSCESIAPPVDAQGSATVFHDTNICTEGSGTQYGLHFSVQSNSELSADRVAQVEAPIAVRYLFPNTLPAPSHLVPPTDRSRSSRVSSCLSRSHSMPSQSEIAKPLTRAQSLPALLLKSCYGEFTPEITADEEEETYRFQSSCPGLYQCRLTGLVFHIEGEGELLYRIVPRNRRLLAQHHKKPAGPLFDIKCVLQSVCQLHLPHCEIRSTGACRFLSVAHVKDESIEFIRPHKVRETHVIINITGFSGFGNVKDEDSPPDPVRAQVLLFYRPPADPDPTSILNVLLLASNVLIKDVKRKRKKIVGEETYIEPPPL</sequence>
<keyword evidence="2" id="KW-0963">Cytoplasm</keyword>
<evidence type="ECO:0000256" key="4">
    <source>
        <dbReference type="ARBA" id="ARBA00022859"/>
    </source>
</evidence>
<evidence type="ECO:0000256" key="2">
    <source>
        <dbReference type="ARBA" id="ARBA00022490"/>
    </source>
</evidence>
<keyword evidence="8" id="KW-1185">Reference proteome</keyword>
<dbReference type="PANTHER" id="PTHR46985">
    <property type="entry name" value="NACHT, LRR AND PYD DOMAINS-CONTAINING PROTEIN 1"/>
    <property type="match status" value="1"/>
</dbReference>
<protein>
    <recommendedName>
        <fullName evidence="6">FIIND domain-containing protein</fullName>
    </recommendedName>
</protein>
<name>A0AAN8C9J9_CHAGU</name>
<evidence type="ECO:0000256" key="5">
    <source>
        <dbReference type="SAM" id="MobiDB-lite"/>
    </source>
</evidence>
<comment type="subcellular location">
    <subcellularLocation>
        <location evidence="1">Cytoplasm</location>
        <location evidence="1">Cytosol</location>
    </subcellularLocation>
</comment>
<dbReference type="PROSITE" id="PS51830">
    <property type="entry name" value="FIIND"/>
    <property type="match status" value="1"/>
</dbReference>
<dbReference type="InterPro" id="IPR051249">
    <property type="entry name" value="NLRP_Inflammasome"/>
</dbReference>
<evidence type="ECO:0000313" key="7">
    <source>
        <dbReference type="EMBL" id="KAK5898023.1"/>
    </source>
</evidence>
<comment type="caution">
    <text evidence="7">The sequence shown here is derived from an EMBL/GenBank/DDBJ whole genome shotgun (WGS) entry which is preliminary data.</text>
</comment>
<reference evidence="7 8" key="1">
    <citation type="journal article" date="2023" name="Mol. Biol. Evol.">
        <title>Genomics of Secondarily Temperate Adaptation in the Only Non-Antarctic Icefish.</title>
        <authorList>
            <person name="Rivera-Colon A.G."/>
            <person name="Rayamajhi N."/>
            <person name="Minhas B.F."/>
            <person name="Madrigal G."/>
            <person name="Bilyk K.T."/>
            <person name="Yoon V."/>
            <person name="Hune M."/>
            <person name="Gregory S."/>
            <person name="Cheng C.H.C."/>
            <person name="Catchen J.M."/>
        </authorList>
    </citation>
    <scope>NUCLEOTIDE SEQUENCE [LARGE SCALE GENOMIC DNA]</scope>
    <source>
        <tissue evidence="7">White muscle</tissue>
    </source>
</reference>
<keyword evidence="3" id="KW-0399">Innate immunity</keyword>
<accession>A0AAN8C9J9</accession>
<feature type="compositionally biased region" description="Low complexity" evidence="5">
    <location>
        <begin position="235"/>
        <end position="246"/>
    </location>
</feature>
<dbReference type="GO" id="GO:0005829">
    <property type="term" value="C:cytosol"/>
    <property type="evidence" value="ECO:0007669"/>
    <property type="project" value="UniProtKB-SubCell"/>
</dbReference>
<dbReference type="Proteomes" id="UP001331515">
    <property type="component" value="Unassembled WGS sequence"/>
</dbReference>
<gene>
    <name evidence="7" type="ORF">CgunFtcFv8_015476</name>
</gene>
<dbReference type="AlphaFoldDB" id="A0AAN8C9J9"/>
<dbReference type="EMBL" id="JAURVH010001533">
    <property type="protein sequence ID" value="KAK5898023.1"/>
    <property type="molecule type" value="Genomic_DNA"/>
</dbReference>
<dbReference type="Pfam" id="PF13553">
    <property type="entry name" value="FIIND"/>
    <property type="match status" value="1"/>
</dbReference>